<keyword evidence="2" id="KW-1133">Transmembrane helix</keyword>
<reference evidence="4" key="1">
    <citation type="submission" date="2017-03" db="EMBL/GenBank/DDBJ databases">
        <authorList>
            <person name="Sharma R."/>
            <person name="Thines M."/>
        </authorList>
    </citation>
    <scope>NUCLEOTIDE SEQUENCE [LARGE SCALE GENOMIC DNA]</scope>
</reference>
<keyword evidence="2" id="KW-0472">Membrane</keyword>
<name>A0A1W5D705_9LECA</name>
<feature type="compositionally biased region" description="Polar residues" evidence="1">
    <location>
        <begin position="155"/>
        <end position="174"/>
    </location>
</feature>
<evidence type="ECO:0000313" key="3">
    <source>
        <dbReference type="EMBL" id="SLM38821.1"/>
    </source>
</evidence>
<feature type="transmembrane region" description="Helical" evidence="2">
    <location>
        <begin position="369"/>
        <end position="389"/>
    </location>
</feature>
<feature type="transmembrane region" description="Helical" evidence="2">
    <location>
        <begin position="287"/>
        <end position="315"/>
    </location>
</feature>
<evidence type="ECO:0000256" key="1">
    <source>
        <dbReference type="SAM" id="MobiDB-lite"/>
    </source>
</evidence>
<feature type="compositionally biased region" description="Polar residues" evidence="1">
    <location>
        <begin position="1"/>
        <end position="12"/>
    </location>
</feature>
<dbReference type="PANTHER" id="PTHR39400">
    <property type="entry name" value="YALI0E29227P"/>
    <property type="match status" value="1"/>
</dbReference>
<keyword evidence="2" id="KW-0812">Transmembrane</keyword>
<feature type="transmembrane region" description="Helical" evidence="2">
    <location>
        <begin position="335"/>
        <end position="357"/>
    </location>
</feature>
<dbReference type="EMBL" id="FWEW01003004">
    <property type="protein sequence ID" value="SLM38821.1"/>
    <property type="molecule type" value="Genomic_DNA"/>
</dbReference>
<protein>
    <submittedName>
        <fullName evidence="3">Uncharacterized protein</fullName>
    </submittedName>
</protein>
<feature type="compositionally biased region" description="Basic and acidic residues" evidence="1">
    <location>
        <begin position="16"/>
        <end position="27"/>
    </location>
</feature>
<dbReference type="AlphaFoldDB" id="A0A1W5D705"/>
<evidence type="ECO:0000313" key="4">
    <source>
        <dbReference type="Proteomes" id="UP000192927"/>
    </source>
</evidence>
<evidence type="ECO:0000256" key="2">
    <source>
        <dbReference type="SAM" id="Phobius"/>
    </source>
</evidence>
<accession>A0A1W5D705</accession>
<dbReference type="Proteomes" id="UP000192927">
    <property type="component" value="Unassembled WGS sequence"/>
</dbReference>
<keyword evidence="4" id="KW-1185">Reference proteome</keyword>
<dbReference type="PANTHER" id="PTHR39400:SF1">
    <property type="entry name" value="PIG-P DOMAIN-CONTAINING PROTEIN"/>
    <property type="match status" value="1"/>
</dbReference>
<proteinExistence type="predicted"/>
<feature type="region of interest" description="Disordered" evidence="1">
    <location>
        <begin position="1"/>
        <end position="42"/>
    </location>
</feature>
<dbReference type="Pfam" id="PF15159">
    <property type="entry name" value="PIG-Y"/>
    <property type="match status" value="1"/>
</dbReference>
<dbReference type="InterPro" id="IPR029164">
    <property type="entry name" value="PIG-Y"/>
</dbReference>
<sequence length="640" mass="70883">MENGDVATNSSAGVRRNRDEEAVKKFTNDNGNGGLVSTGHKRSLSGSILSKLSFLRPGHGQVEDAVEIPHQDGSADVLDIPQSPRSAMAAAVYQQKKTRKRKGSLRKTALLGTGKLRLEGRERRGSILDQVDTVQDDQKNGVNDNDDGPAPSPRSPTKSENISSSGQSYSTHSVGASIVDHGERASGSRIQTRDQENQMVGHVTSPTLGDASTTDEDDPITLPRSSPIAVASSALKKVPSSGSDSYFSPQTTSVLRKRSNRAKSPLATLPIETVVATEDWDYSETEWWGWVVLIVTWVVFVVGMGSCFDVWSWAWDVGETPYAPPELEDDPTLPIVGYYPALIILTTVMAWVWVVVAWTSHSAVIEYGLLHWTITSHCSVSVMASFMHLPGELRNRIYNLCLYRVIIYPHGRARKTVLSALPHHPHLRQLRYTHTAEPSANEVDEDPPNLAILGVSRQIRTEALAIYLGRNIVVLPSSEINLGCGPDVTCFQLRRSALKTLLLAPQRRPYFKTVKIDFSIYSFNPNLRTATTTLTHKFFNSRGGFNRFTPSQRRDRAHEDGIRVLIDLWTCMLRSLWGLALDELIIDLTWCYCMNGCCRIVNQLGPTLNFIVAPRPRPKLVTVLGSLTNHERDNVKGILV</sequence>
<feature type="region of interest" description="Disordered" evidence="1">
    <location>
        <begin position="121"/>
        <end position="218"/>
    </location>
</feature>
<feature type="compositionally biased region" description="Basic and acidic residues" evidence="1">
    <location>
        <begin position="180"/>
        <end position="196"/>
    </location>
</feature>
<organism evidence="3 4">
    <name type="scientific">Lasallia pustulata</name>
    <dbReference type="NCBI Taxonomy" id="136370"/>
    <lineage>
        <taxon>Eukaryota</taxon>
        <taxon>Fungi</taxon>
        <taxon>Dikarya</taxon>
        <taxon>Ascomycota</taxon>
        <taxon>Pezizomycotina</taxon>
        <taxon>Lecanoromycetes</taxon>
        <taxon>OSLEUM clade</taxon>
        <taxon>Umbilicariomycetidae</taxon>
        <taxon>Umbilicariales</taxon>
        <taxon>Umbilicariaceae</taxon>
        <taxon>Lasallia</taxon>
    </lineage>
</organism>